<dbReference type="EMBL" id="MN738841">
    <property type="protein sequence ID" value="QHT39322.1"/>
    <property type="molecule type" value="Genomic_DNA"/>
</dbReference>
<feature type="domain" description="OTU" evidence="1">
    <location>
        <begin position="67"/>
        <end position="220"/>
    </location>
</feature>
<protein>
    <recommendedName>
        <fullName evidence="1">OTU domain-containing protein</fullName>
    </recommendedName>
</protein>
<sequence>MSEEYYLTDNIRYKDDIMEYKSCDNFKKIKNHNWHHILSEYGWEKIHKKWVIQLNRLSKNKSKNSRYGNLDCERDGDCFFHCIANALNEKERENNIIYDSDDIRNLISENLTEEQYDMIIGYYRIMKDADDFSEDWDPYKINSLEDFKRQISTSGHEYWGDYILLQVLMNILECNIFIMNCNEYSNDFTVYNTLNDYNPDYDSIFLIYENNCHFKLVGYFDDKIISYFNDDTIPQELKSLYRLNSN</sequence>
<dbReference type="CDD" id="cd22744">
    <property type="entry name" value="OTU"/>
    <property type="match status" value="1"/>
</dbReference>
<dbReference type="InterPro" id="IPR038765">
    <property type="entry name" value="Papain-like_cys_pep_sf"/>
</dbReference>
<dbReference type="Gene3D" id="3.90.70.80">
    <property type="match status" value="1"/>
</dbReference>
<dbReference type="AlphaFoldDB" id="A0A6C0FDT8"/>
<accession>A0A6C0FDT8</accession>
<dbReference type="PROSITE" id="PS50802">
    <property type="entry name" value="OTU"/>
    <property type="match status" value="1"/>
</dbReference>
<dbReference type="InterPro" id="IPR003323">
    <property type="entry name" value="OTU_dom"/>
</dbReference>
<organism evidence="2">
    <name type="scientific">viral metagenome</name>
    <dbReference type="NCBI Taxonomy" id="1070528"/>
    <lineage>
        <taxon>unclassified sequences</taxon>
        <taxon>metagenomes</taxon>
        <taxon>organismal metagenomes</taxon>
    </lineage>
</organism>
<evidence type="ECO:0000259" key="1">
    <source>
        <dbReference type="PROSITE" id="PS50802"/>
    </source>
</evidence>
<evidence type="ECO:0000313" key="2">
    <source>
        <dbReference type="EMBL" id="QHT39322.1"/>
    </source>
</evidence>
<reference evidence="2" key="1">
    <citation type="journal article" date="2020" name="Nature">
        <title>Giant virus diversity and host interactions through global metagenomics.</title>
        <authorList>
            <person name="Schulz F."/>
            <person name="Roux S."/>
            <person name="Paez-Espino D."/>
            <person name="Jungbluth S."/>
            <person name="Walsh D.A."/>
            <person name="Denef V.J."/>
            <person name="McMahon K.D."/>
            <person name="Konstantinidis K.T."/>
            <person name="Eloe-Fadrosh E.A."/>
            <person name="Kyrpides N.C."/>
            <person name="Woyke T."/>
        </authorList>
    </citation>
    <scope>NUCLEOTIDE SEQUENCE</scope>
    <source>
        <strain evidence="2">GVMAG-S-ERX556126-94</strain>
    </source>
</reference>
<name>A0A6C0FDT8_9ZZZZ</name>
<dbReference type="Pfam" id="PF02338">
    <property type="entry name" value="OTU"/>
    <property type="match status" value="1"/>
</dbReference>
<proteinExistence type="predicted"/>
<dbReference type="SUPFAM" id="SSF54001">
    <property type="entry name" value="Cysteine proteinases"/>
    <property type="match status" value="1"/>
</dbReference>